<feature type="transmembrane region" description="Helical" evidence="1">
    <location>
        <begin position="174"/>
        <end position="195"/>
    </location>
</feature>
<dbReference type="EMBL" id="CAJVQA010011714">
    <property type="protein sequence ID" value="CAG8710133.1"/>
    <property type="molecule type" value="Genomic_DNA"/>
</dbReference>
<dbReference type="PANTHER" id="PTHR33802:SF1">
    <property type="entry name" value="XK-RELATED PROTEIN"/>
    <property type="match status" value="1"/>
</dbReference>
<dbReference type="AlphaFoldDB" id="A0A9N9N8B2"/>
<feature type="transmembrane region" description="Helical" evidence="1">
    <location>
        <begin position="80"/>
        <end position="97"/>
    </location>
</feature>
<name>A0A9N9N8B2_9GLOM</name>
<accession>A0A9N9N8B2</accession>
<dbReference type="OrthoDB" id="5586934at2759"/>
<feature type="transmembrane region" description="Helical" evidence="1">
    <location>
        <begin position="102"/>
        <end position="124"/>
    </location>
</feature>
<evidence type="ECO:0000256" key="1">
    <source>
        <dbReference type="SAM" id="Phobius"/>
    </source>
</evidence>
<comment type="caution">
    <text evidence="2">The sequence shown here is derived from an EMBL/GenBank/DDBJ whole genome shotgun (WGS) entry which is preliminary data.</text>
</comment>
<evidence type="ECO:0000313" key="2">
    <source>
        <dbReference type="EMBL" id="CAG8710133.1"/>
    </source>
</evidence>
<feature type="transmembrane region" description="Helical" evidence="1">
    <location>
        <begin position="144"/>
        <end position="162"/>
    </location>
</feature>
<keyword evidence="1" id="KW-1133">Transmembrane helix</keyword>
<organism evidence="2 3">
    <name type="scientific">Cetraspora pellucida</name>
    <dbReference type="NCBI Taxonomy" id="1433469"/>
    <lineage>
        <taxon>Eukaryota</taxon>
        <taxon>Fungi</taxon>
        <taxon>Fungi incertae sedis</taxon>
        <taxon>Mucoromycota</taxon>
        <taxon>Glomeromycotina</taxon>
        <taxon>Glomeromycetes</taxon>
        <taxon>Diversisporales</taxon>
        <taxon>Gigasporaceae</taxon>
        <taxon>Cetraspora</taxon>
    </lineage>
</organism>
<feature type="transmembrane region" description="Helical" evidence="1">
    <location>
        <begin position="47"/>
        <end position="68"/>
    </location>
</feature>
<evidence type="ECO:0000313" key="3">
    <source>
        <dbReference type="Proteomes" id="UP000789759"/>
    </source>
</evidence>
<dbReference type="Proteomes" id="UP000789759">
    <property type="component" value="Unassembled WGS sequence"/>
</dbReference>
<proteinExistence type="predicted"/>
<feature type="transmembrane region" description="Helical" evidence="1">
    <location>
        <begin position="6"/>
        <end position="26"/>
    </location>
</feature>
<reference evidence="2" key="1">
    <citation type="submission" date="2021-06" db="EMBL/GenBank/DDBJ databases">
        <authorList>
            <person name="Kallberg Y."/>
            <person name="Tangrot J."/>
            <person name="Rosling A."/>
        </authorList>
    </citation>
    <scope>NUCLEOTIDE SEQUENCE</scope>
    <source>
        <strain evidence="2">FL966</strain>
    </source>
</reference>
<protein>
    <submittedName>
        <fullName evidence="2">5197_t:CDS:1</fullName>
    </submittedName>
</protein>
<keyword evidence="3" id="KW-1185">Reference proteome</keyword>
<keyword evidence="1" id="KW-0812">Transmembrane</keyword>
<gene>
    <name evidence="2" type="ORF">CPELLU_LOCUS12285</name>
</gene>
<feature type="transmembrane region" description="Helical" evidence="1">
    <location>
        <begin position="221"/>
        <end position="238"/>
    </location>
</feature>
<keyword evidence="1" id="KW-0472">Membrane</keyword>
<sequence length="260" mass="29891">MYSFLTKILNVIAYICFLDTNLYIGLGPQNNKSPYSNTHSTYITPASFTFGIWGLIHLLLGGFVIYQFFTPTEEIVVEGINWHFISISFWNTAWLVLWIYDFLILSCIAILLAVCQFSYVYWILKLKYPPQKLDEQLWIHIPFYLYHAWINVIFLLSAFAAFSPEKLTDQEPSLFTKVLVFLGLFVLGVIAISYVEQFDSFGPIIIAWSLYGIAAGQEDEFIHWSAIVIGTISALYIFKPLIINYIIRRPDNIDAAPLIP</sequence>
<dbReference type="PANTHER" id="PTHR33802">
    <property type="entry name" value="SI:CH211-161H7.5-RELATED"/>
    <property type="match status" value="1"/>
</dbReference>